<proteinExistence type="predicted"/>
<feature type="repeat" description="PPR" evidence="2">
    <location>
        <begin position="451"/>
        <end position="485"/>
    </location>
</feature>
<dbReference type="PANTHER" id="PTHR47936:SF1">
    <property type="entry name" value="PENTATRICOPEPTIDE REPEAT-CONTAINING PROTEIN GUN1, CHLOROPLASTIC"/>
    <property type="match status" value="1"/>
</dbReference>
<evidence type="ECO:0000313" key="5">
    <source>
        <dbReference type="EMBL" id="KAK9831866.1"/>
    </source>
</evidence>
<dbReference type="EMBL" id="JALJOU010000044">
    <property type="protein sequence ID" value="KAK9831866.1"/>
    <property type="molecule type" value="Genomic_DNA"/>
</dbReference>
<feature type="region of interest" description="Disordered" evidence="3">
    <location>
        <begin position="923"/>
        <end position="959"/>
    </location>
</feature>
<feature type="region of interest" description="Disordered" evidence="3">
    <location>
        <begin position="971"/>
        <end position="1022"/>
    </location>
</feature>
<dbReference type="NCBIfam" id="TIGR00756">
    <property type="entry name" value="PPR"/>
    <property type="match status" value="2"/>
</dbReference>
<evidence type="ECO:0000259" key="4">
    <source>
        <dbReference type="Pfam" id="PF17177"/>
    </source>
</evidence>
<dbReference type="InterPro" id="IPR002885">
    <property type="entry name" value="PPR_rpt"/>
</dbReference>
<feature type="domain" description="PROP1-like PPR" evidence="4">
    <location>
        <begin position="528"/>
        <end position="632"/>
    </location>
</feature>
<evidence type="ECO:0000256" key="2">
    <source>
        <dbReference type="PROSITE-ProRule" id="PRU00708"/>
    </source>
</evidence>
<dbReference type="Gene3D" id="1.25.40.10">
    <property type="entry name" value="Tetratricopeptide repeat domain"/>
    <property type="match status" value="4"/>
</dbReference>
<dbReference type="Pfam" id="PF01535">
    <property type="entry name" value="PPR"/>
    <property type="match status" value="1"/>
</dbReference>
<feature type="compositionally biased region" description="Low complexity" evidence="3">
    <location>
        <begin position="778"/>
        <end position="787"/>
    </location>
</feature>
<gene>
    <name evidence="5" type="ORF">WJX81_003174</name>
</gene>
<dbReference type="AlphaFoldDB" id="A0AAW1RF05"/>
<evidence type="ECO:0000313" key="6">
    <source>
        <dbReference type="Proteomes" id="UP001445335"/>
    </source>
</evidence>
<reference evidence="5 6" key="1">
    <citation type="journal article" date="2024" name="Nat. Commun.">
        <title>Phylogenomics reveals the evolutionary origins of lichenization in chlorophyte algae.</title>
        <authorList>
            <person name="Puginier C."/>
            <person name="Libourel C."/>
            <person name="Otte J."/>
            <person name="Skaloud P."/>
            <person name="Haon M."/>
            <person name="Grisel S."/>
            <person name="Petersen M."/>
            <person name="Berrin J.G."/>
            <person name="Delaux P.M."/>
            <person name="Dal Grande F."/>
            <person name="Keller J."/>
        </authorList>
    </citation>
    <scope>NUCLEOTIDE SEQUENCE [LARGE SCALE GENOMIC DNA]</scope>
    <source>
        <strain evidence="5 6">SAG 245.80</strain>
    </source>
</reference>
<protein>
    <recommendedName>
        <fullName evidence="4">PROP1-like PPR domain-containing protein</fullName>
    </recommendedName>
</protein>
<feature type="repeat" description="PPR" evidence="2">
    <location>
        <begin position="219"/>
        <end position="254"/>
    </location>
</feature>
<feature type="region of interest" description="Disordered" evidence="3">
    <location>
        <begin position="768"/>
        <end position="787"/>
    </location>
</feature>
<accession>A0AAW1RF05</accession>
<feature type="repeat" description="PPR" evidence="2">
    <location>
        <begin position="486"/>
        <end position="520"/>
    </location>
</feature>
<feature type="compositionally biased region" description="Basic residues" evidence="3">
    <location>
        <begin position="923"/>
        <end position="935"/>
    </location>
</feature>
<evidence type="ECO:0000256" key="3">
    <source>
        <dbReference type="SAM" id="MobiDB-lite"/>
    </source>
</evidence>
<feature type="compositionally biased region" description="Basic and acidic residues" evidence="3">
    <location>
        <begin position="971"/>
        <end position="983"/>
    </location>
</feature>
<name>A0AAW1RF05_9CHLO</name>
<dbReference type="Pfam" id="PF17177">
    <property type="entry name" value="PPR_long"/>
    <property type="match status" value="2"/>
</dbReference>
<comment type="caution">
    <text evidence="5">The sequence shown here is derived from an EMBL/GenBank/DDBJ whole genome shotgun (WGS) entry which is preliminary data.</text>
</comment>
<evidence type="ECO:0000256" key="1">
    <source>
        <dbReference type="ARBA" id="ARBA00022737"/>
    </source>
</evidence>
<dbReference type="InterPro" id="IPR033443">
    <property type="entry name" value="PROP1-like_PPR_dom"/>
</dbReference>
<organism evidence="5 6">
    <name type="scientific">Elliptochloris bilobata</name>
    <dbReference type="NCBI Taxonomy" id="381761"/>
    <lineage>
        <taxon>Eukaryota</taxon>
        <taxon>Viridiplantae</taxon>
        <taxon>Chlorophyta</taxon>
        <taxon>core chlorophytes</taxon>
        <taxon>Trebouxiophyceae</taxon>
        <taxon>Trebouxiophyceae incertae sedis</taxon>
        <taxon>Elliptochloris clade</taxon>
        <taxon>Elliptochloris</taxon>
    </lineage>
</organism>
<sequence length="1022" mass="108040">MASFDAALNAGRKAECLARIRALTVALDAPHDVLPTWARGAGLKDAAPRGSGQPLWAAVLYKQRVFRGPSNGPSTAARVYLAEALRGRHQALLRACVAGGDASAAVGYLRLLPPDGKFASSLLKEAAASGSLEVMRAILEDGYVAERVPAAYCHTALLTCCRHAGNAAAAAAALEAAWGAGVRSVAVCNAAIEALGVCGDAQGAWRVRTRMKASGLGLETQTCNALIRAAARDAALAQCARDLYSHMRSRGPVPDALTLSALFDAAARWGAPDAAWLLDVLADAKASGVQTNSRVLFMLLQAACGASLSQPLLTAVFAEVAAMRARSPPDRSVYSALLKLCAAAGVPERAAEFWPQALEDHRVPDSHMYLELFRCCAASPTPKLLDIAAAAGAQMKRAWSKACSGAQRPANEEEGQRRAMNALMNVYAAAGDAAAAAGLLANMQRQGPSPSAISYNTIIAAHAQAGDVARAFRAFRAMRAAQLAPCGATYGALLHACGKAGDTAGAERLFREMRAAGVPQGVLIYTSLMHACVTCGTPESLARAFEVLDEMEAASVAPTAVTYGCALSACERLCQVPDRGPWAVQRAFELYRQACNRGVTPTDGCHNVLIRICTATGQLDEALELVKELARAHRSMQADTLNSVVRALAPASVLRALRMRSLVRTLGLPVFADTDAVLVGTAARSGLSAEAADLYWQARQDGAEPSRAAGSDLIIALCKASQPREALRVLEDMTAADAAAEDRFGSSGAGARGAFAEAAIGRRRVGRGAAPVLQRPRSSGSQSGTSGLQWDKLVPHLTAIGALVHSFACSGDLDTAFRLYRQVRDDPEGAAAMTLTHRPMFQALIEAACRSDSTACALKVFDDWKAFAARAAKGAGDGEPVQEPRLSNVTLAYLEACCREEAAFEWRVYDVCAAMRQQSERRRQSRLAHPRKQSHHFLDVDGWQEAEDTVPAPSPISDRHAALRARLLARQEEERERGRRQDGQDTASGRGPRVDRGGGGGKAFAAAGSGYSDPEDKWAEFN</sequence>
<dbReference type="InterPro" id="IPR011990">
    <property type="entry name" value="TPR-like_helical_dom_sf"/>
</dbReference>
<keyword evidence="1" id="KW-0677">Repeat</keyword>
<dbReference type="PROSITE" id="PS51375">
    <property type="entry name" value="PPR"/>
    <property type="match status" value="3"/>
</dbReference>
<dbReference type="Proteomes" id="UP001445335">
    <property type="component" value="Unassembled WGS sequence"/>
</dbReference>
<dbReference type="PANTHER" id="PTHR47936">
    <property type="entry name" value="PPR_LONG DOMAIN-CONTAINING PROTEIN"/>
    <property type="match status" value="1"/>
</dbReference>
<feature type="domain" description="PROP1-like PPR" evidence="4">
    <location>
        <begin position="365"/>
        <end position="503"/>
    </location>
</feature>
<keyword evidence="6" id="KW-1185">Reference proteome</keyword>